<comment type="caution">
    <text evidence="3">The sequence shown here is derived from an EMBL/GenBank/DDBJ whole genome shotgun (WGS) entry which is preliminary data.</text>
</comment>
<feature type="non-terminal residue" evidence="3">
    <location>
        <position position="103"/>
    </location>
</feature>
<name>A0A9W7DW08_9STRA</name>
<keyword evidence="4" id="KW-1185">Reference proteome</keyword>
<sequence>MSLHRRAKSSLPSPTDGLKEHNADVGLFKSVAGGDCDDTRDGITTKYNKGALHDMRELPRQGATLEKVGGGTKAWISASMALCIILGVFTAGSWLGQGHAARE</sequence>
<evidence type="ECO:0000256" key="2">
    <source>
        <dbReference type="SAM" id="Phobius"/>
    </source>
</evidence>
<dbReference type="Proteomes" id="UP001165082">
    <property type="component" value="Unassembled WGS sequence"/>
</dbReference>
<keyword evidence="2" id="KW-1133">Transmembrane helix</keyword>
<evidence type="ECO:0000313" key="4">
    <source>
        <dbReference type="Proteomes" id="UP001165082"/>
    </source>
</evidence>
<proteinExistence type="predicted"/>
<evidence type="ECO:0000313" key="3">
    <source>
        <dbReference type="EMBL" id="GMH57003.1"/>
    </source>
</evidence>
<reference evidence="3" key="1">
    <citation type="submission" date="2022-07" db="EMBL/GenBank/DDBJ databases">
        <title>Genome analysis of Parmales, a sister group of diatoms, reveals the evolutionary specialization of diatoms from phago-mixotrophs to photoautotrophs.</title>
        <authorList>
            <person name="Ban H."/>
            <person name="Sato S."/>
            <person name="Yoshikawa S."/>
            <person name="Kazumasa Y."/>
            <person name="Nakamura Y."/>
            <person name="Ichinomiya M."/>
            <person name="Saitoh K."/>
            <person name="Sato N."/>
            <person name="Blanc-Mathieu R."/>
            <person name="Endo H."/>
            <person name="Kuwata A."/>
            <person name="Ogata H."/>
        </authorList>
    </citation>
    <scope>NUCLEOTIDE SEQUENCE</scope>
</reference>
<protein>
    <submittedName>
        <fullName evidence="3">Uncharacterized protein</fullName>
    </submittedName>
</protein>
<dbReference type="AlphaFoldDB" id="A0A9W7DW08"/>
<accession>A0A9W7DW08</accession>
<organism evidence="3 4">
    <name type="scientific">Triparma retinervis</name>
    <dbReference type="NCBI Taxonomy" id="2557542"/>
    <lineage>
        <taxon>Eukaryota</taxon>
        <taxon>Sar</taxon>
        <taxon>Stramenopiles</taxon>
        <taxon>Ochrophyta</taxon>
        <taxon>Bolidophyceae</taxon>
        <taxon>Parmales</taxon>
        <taxon>Triparmaceae</taxon>
        <taxon>Triparma</taxon>
    </lineage>
</organism>
<keyword evidence="2" id="KW-0812">Transmembrane</keyword>
<gene>
    <name evidence="3" type="ORF">TrRE_jg3501</name>
</gene>
<feature type="transmembrane region" description="Helical" evidence="2">
    <location>
        <begin position="74"/>
        <end position="95"/>
    </location>
</feature>
<feature type="region of interest" description="Disordered" evidence="1">
    <location>
        <begin position="1"/>
        <end position="22"/>
    </location>
</feature>
<keyword evidence="2" id="KW-0472">Membrane</keyword>
<dbReference type="EMBL" id="BRXZ01002206">
    <property type="protein sequence ID" value="GMH57003.1"/>
    <property type="molecule type" value="Genomic_DNA"/>
</dbReference>
<evidence type="ECO:0000256" key="1">
    <source>
        <dbReference type="SAM" id="MobiDB-lite"/>
    </source>
</evidence>